<protein>
    <submittedName>
        <fullName evidence="1">Archaeal ATPase</fullName>
    </submittedName>
</protein>
<dbReference type="OrthoDB" id="10393520at2759"/>
<dbReference type="AlphaFoldDB" id="M2XS18"/>
<dbReference type="Gramene" id="EME26219">
    <property type="protein sequence ID" value="EME26219"/>
    <property type="gene ID" value="Gasu_61390"/>
</dbReference>
<sequence>MQPIYHLKEPQIDREEDVRTIIQTFLFQFSEKAYGGPSFNRPACCFAPHIYGAGKTFLGQNFLAYLNIFAERECSNAQAFQQLHSSNDNPQPSALKVPWKHFAEQTLSVILELRESFFRAPFSSFRKALMYNIALATAECNGMTARETVEFTDAAMKQPSVLFFQYLLEQFQKRYLFLMIDELSHLGDLTKYYSELTTKQFFESDPKYVPFRNFFRILRSFLITGKVIVYVAGRTAEISAPLSDARSSRVSLRMLRLNLFNLHDINEYIELATYDGKSLKDCLLPSDDLRYRFVELLKKKTGGIPLIVRNTLLAVVEKVSNLSQPVINDDNMELLLDSVFSSLLLESVTFIIPEILDSATLLRYQFVLLNYQLGTVFPIDFVITLCGTRSYLMDLVATFGFYFEICETDGIYLGTEFKIGCCEFILRAHSNYNFFLEATELFRLSPFSYISDISTAKGVFFEFVFMKIFRFRLLTFLHSSSSQIVHSAIPGIFEGSFIEQDNVSFSMESTKSNDIPILRNVSDSFSDHYRKYLQRCGIFVPKDGNSSGADAYVVFHNGKTRYVVGFSFKFYHKSEFSKRNIEKEAEQFFKGVVSVLNDESFSSVQLCFQFVVVCASYGRSVGFSVEEHNIVEDASYLVTEHSSRSTLNESSRSRLQLVIVSQRNLERFFGRENFEILRKIGKASPEEFSKYFSVWCKTVFESMSIEYVSSLEAEQSNVISRVAQHMGRRINEENRMQMEGFQSAMQVEEEKTRGKQKAAASSSLSSSFDWNTFLREYCGFTEASFIERYARQLRVFSPKTFPYLDDSTLLTFGIALQDIPLIVDGIHEFLEQQSMNVDLVER</sequence>
<dbReference type="Proteomes" id="UP000030680">
    <property type="component" value="Unassembled WGS sequence"/>
</dbReference>
<dbReference type="RefSeq" id="XP_005702739.1">
    <property type="nucleotide sequence ID" value="XM_005702682.1"/>
</dbReference>
<name>M2XS18_GALSU</name>
<keyword evidence="2" id="KW-1185">Reference proteome</keyword>
<proteinExistence type="predicted"/>
<gene>
    <name evidence="1" type="ORF">Gasu_61390</name>
</gene>
<evidence type="ECO:0000313" key="1">
    <source>
        <dbReference type="EMBL" id="EME26219.1"/>
    </source>
</evidence>
<reference evidence="2" key="1">
    <citation type="journal article" date="2013" name="Science">
        <title>Gene transfer from bacteria and archaea facilitated evolution of an extremophilic eukaryote.</title>
        <authorList>
            <person name="Schonknecht G."/>
            <person name="Chen W.H."/>
            <person name="Ternes C.M."/>
            <person name="Barbier G.G."/>
            <person name="Shrestha R.P."/>
            <person name="Stanke M."/>
            <person name="Brautigam A."/>
            <person name="Baker B.J."/>
            <person name="Banfield J.F."/>
            <person name="Garavito R.M."/>
            <person name="Carr K."/>
            <person name="Wilkerson C."/>
            <person name="Rensing S.A."/>
            <person name="Gagneul D."/>
            <person name="Dickenson N.E."/>
            <person name="Oesterhelt C."/>
            <person name="Lercher M.J."/>
            <person name="Weber A.P."/>
        </authorList>
    </citation>
    <scope>NUCLEOTIDE SEQUENCE [LARGE SCALE GENOMIC DNA]</scope>
    <source>
        <strain evidence="2">074W</strain>
    </source>
</reference>
<dbReference type="KEGG" id="gsl:Gasu_61390"/>
<dbReference type="EMBL" id="KB454575">
    <property type="protein sequence ID" value="EME26219.1"/>
    <property type="molecule type" value="Genomic_DNA"/>
</dbReference>
<accession>M2XS18</accession>
<dbReference type="GeneID" id="17085204"/>
<organism evidence="1 2">
    <name type="scientific">Galdieria sulphuraria</name>
    <name type="common">Red alga</name>
    <dbReference type="NCBI Taxonomy" id="130081"/>
    <lineage>
        <taxon>Eukaryota</taxon>
        <taxon>Rhodophyta</taxon>
        <taxon>Bangiophyceae</taxon>
        <taxon>Galdieriales</taxon>
        <taxon>Galdieriaceae</taxon>
        <taxon>Galdieria</taxon>
    </lineage>
</organism>
<evidence type="ECO:0000313" key="2">
    <source>
        <dbReference type="Proteomes" id="UP000030680"/>
    </source>
</evidence>